<protein>
    <submittedName>
        <fullName evidence="1">Uncharacterized protein</fullName>
    </submittedName>
</protein>
<dbReference type="OrthoDB" id="1401598at2"/>
<name>A0A243W8S1_9BACT</name>
<accession>A0A243W8S1</accession>
<proteinExistence type="predicted"/>
<keyword evidence="2" id="KW-1185">Reference proteome</keyword>
<comment type="caution">
    <text evidence="1">The sequence shown here is derived from an EMBL/GenBank/DDBJ whole genome shotgun (WGS) entry which is preliminary data.</text>
</comment>
<sequence>MRKLQQRLERALIDIKSTEWNHFERFASGFLSDDYPDLRTTASGAGDLGRDAELFSYDGKPNIMFQYSVTPDWNFKIKQTIKRIKENFPNILMLIYATNQEIGAGGDKIKTLMLTDHNVIVDIRDRNWFIERCTSSKSKQESSENLYDKIIDPITLNENIISNNSEVFDNIESRAALVFLELQLQDDTRDKGLTKLSFEALVRAALRGTDSKNRLSRLSLHERVHLMLPAHEMSEIQKNVDTAVNRLSKKVIKHWKQEDNFCLSHEENIRINDQLLSISLSEEKLYEEIKSIISKIILTDDETFKIISKRLKRLIETFLLARGEVFASTVENKTQYQINREEDLDKYIINDINKNKLTKNEESLISSKVLNSSYTNFLSISIVSILRDSGEELRTHLRRMADTYTMMAFLRETPDVQSAVNKMFSHGSIWLDTGIILFLLAESLSEEELQFTLLVKAATKTGIRFFVTQGVLEEVERHLNRCITYINMPNSQWEGNIPFLYSIYI</sequence>
<dbReference type="Proteomes" id="UP000194873">
    <property type="component" value="Unassembled WGS sequence"/>
</dbReference>
<dbReference type="EMBL" id="MTSE01000028">
    <property type="protein sequence ID" value="OUJ69919.1"/>
    <property type="molecule type" value="Genomic_DNA"/>
</dbReference>
<reference evidence="1 2" key="1">
    <citation type="submission" date="2017-01" db="EMBL/GenBank/DDBJ databases">
        <title>A new Hymenobacter.</title>
        <authorList>
            <person name="Liang Y."/>
            <person name="Feng F."/>
        </authorList>
    </citation>
    <scope>NUCLEOTIDE SEQUENCE [LARGE SCALE GENOMIC DNA]</scope>
    <source>
        <strain evidence="1">MIMBbqt21</strain>
    </source>
</reference>
<gene>
    <name evidence="1" type="ORF">BXP70_25600</name>
</gene>
<organism evidence="1 2">
    <name type="scientific">Hymenobacter crusticola</name>
    <dbReference type="NCBI Taxonomy" id="1770526"/>
    <lineage>
        <taxon>Bacteria</taxon>
        <taxon>Pseudomonadati</taxon>
        <taxon>Bacteroidota</taxon>
        <taxon>Cytophagia</taxon>
        <taxon>Cytophagales</taxon>
        <taxon>Hymenobacteraceae</taxon>
        <taxon>Hymenobacter</taxon>
    </lineage>
</organism>
<dbReference type="AlphaFoldDB" id="A0A243W8S1"/>
<evidence type="ECO:0000313" key="1">
    <source>
        <dbReference type="EMBL" id="OUJ69919.1"/>
    </source>
</evidence>
<evidence type="ECO:0000313" key="2">
    <source>
        <dbReference type="Proteomes" id="UP000194873"/>
    </source>
</evidence>
<dbReference type="RefSeq" id="WP_086596968.1">
    <property type="nucleotide sequence ID" value="NZ_MTSE01000028.1"/>
</dbReference>